<feature type="region of interest" description="Disordered" evidence="1">
    <location>
        <begin position="258"/>
        <end position="299"/>
    </location>
</feature>
<comment type="caution">
    <text evidence="2">The sequence shown here is derived from an EMBL/GenBank/DDBJ whole genome shotgun (WGS) entry which is preliminary data.</text>
</comment>
<sequence length="311" mass="34378">MGFLDSFLSRSRGTARNTSNTNNTNTKNHGNNDSSNRTQNDEVHFRVINELDRPISIQIFNEDPDEIQHVRDEESTFQDSFCGSDVFNGHEPLSVESDIQPGQVWTYQRTCSCPDCHVGTIKVDSHEKSFYVDAVKCGRRSSCLEEDASKSSTRSSSCSMDDSQDLIVTTDDMDDDHSTSSRSFTLAEEAVMEVEVIDAERTVDGTVVVNLILKNVPSTEQQGSERNRMRLSQGTLEASLVMLECNFRFNGANQIDDSSFGDFTSSRRRSPASTRLSSSLLSATRDPRSSYMGNTGGGGGAMKQSIMGMYS</sequence>
<feature type="region of interest" description="Disordered" evidence="1">
    <location>
        <begin position="1"/>
        <end position="39"/>
    </location>
</feature>
<organism evidence="2 3">
    <name type="scientific">Seminavis robusta</name>
    <dbReference type="NCBI Taxonomy" id="568900"/>
    <lineage>
        <taxon>Eukaryota</taxon>
        <taxon>Sar</taxon>
        <taxon>Stramenopiles</taxon>
        <taxon>Ochrophyta</taxon>
        <taxon>Bacillariophyta</taxon>
        <taxon>Bacillariophyceae</taxon>
        <taxon>Bacillariophycidae</taxon>
        <taxon>Naviculales</taxon>
        <taxon>Naviculaceae</taxon>
        <taxon>Seminavis</taxon>
    </lineage>
</organism>
<dbReference type="EMBL" id="CAICTM010000256">
    <property type="protein sequence ID" value="CAB9506187.1"/>
    <property type="molecule type" value="Genomic_DNA"/>
</dbReference>
<keyword evidence="3" id="KW-1185">Reference proteome</keyword>
<name>A0A9N8HAX5_9STRA</name>
<gene>
    <name evidence="2" type="ORF">SEMRO_257_G100910.1</name>
</gene>
<feature type="compositionally biased region" description="Low complexity" evidence="1">
    <location>
        <begin position="14"/>
        <end position="32"/>
    </location>
</feature>
<dbReference type="Proteomes" id="UP001153069">
    <property type="component" value="Unassembled WGS sequence"/>
</dbReference>
<reference evidence="2" key="1">
    <citation type="submission" date="2020-06" db="EMBL/GenBank/DDBJ databases">
        <authorList>
            <consortium name="Plant Systems Biology data submission"/>
        </authorList>
    </citation>
    <scope>NUCLEOTIDE SEQUENCE</scope>
    <source>
        <strain evidence="2">D6</strain>
    </source>
</reference>
<accession>A0A9N8HAX5</accession>
<protein>
    <submittedName>
        <fullName evidence="2">Uncharacterized protein</fullName>
    </submittedName>
</protein>
<evidence type="ECO:0000313" key="3">
    <source>
        <dbReference type="Proteomes" id="UP001153069"/>
    </source>
</evidence>
<evidence type="ECO:0000256" key="1">
    <source>
        <dbReference type="SAM" id="MobiDB-lite"/>
    </source>
</evidence>
<proteinExistence type="predicted"/>
<evidence type="ECO:0000313" key="2">
    <source>
        <dbReference type="EMBL" id="CAB9506187.1"/>
    </source>
</evidence>
<feature type="compositionally biased region" description="Low complexity" evidence="1">
    <location>
        <begin position="271"/>
        <end position="284"/>
    </location>
</feature>
<dbReference type="AlphaFoldDB" id="A0A9N8HAX5"/>